<feature type="compositionally biased region" description="Basic and acidic residues" evidence="1">
    <location>
        <begin position="840"/>
        <end position="854"/>
    </location>
</feature>
<evidence type="ECO:0000313" key="3">
    <source>
        <dbReference type="Proteomes" id="UP000054383"/>
    </source>
</evidence>
<dbReference type="STRING" id="28573.A0A0U1M5P7"/>
<feature type="region of interest" description="Disordered" evidence="1">
    <location>
        <begin position="33"/>
        <end position="54"/>
    </location>
</feature>
<sequence length="854" mass="95626">MSGSPRDAVKPSAGSEIKYKTISWSDTIQRMKNKEDDLLRKGRPSPFPDHRDPPVIAENVVDLNDLDEPTEGFSEHYNWLRTIKYPNATEGFWLLKFHFWGINQHYPGNHATRAKTFIKLFYNMDPKYRITTKDEFENTNLDAGPRLLKREILQKLGKAPISRHYPEVPQGCDASEQQRLAPAKQSLAQEKEAQEAAQVREVPVPEQIPENLNHIRETLERLLVERRYKNLQVHPSKQRDQPLATVLKGSFNVDHTFTQNEQGIRYSLWGYGPVAAEGDGGMEAACDCIIMAGKFLDAGITIVDVQGDRQITYTHQLLDNAVTIKWGSPGDPANPQAETFHRYCLAQNSQNLCDLVEYSTLLRRQFLITSEEAEFCEDGHKRVIHRTFCRYKKLPENSEEEHSEQVNLSSLLGETFGLVPPECSPLAESTQESLPGSSVRRDPKDSRPRCSVERCGRRVCDPRVCHTMPLRLAIYPSQSMVPQNHTSDDIRFNITNSKGKQETVIYRWLGGIYSNSKRFDGPDTRHRVYWTETVRGEKQVSGIRMYDPFQHGWCIRGINPARDGSLIPREWQPSMIFYEIVLNPDPLDITVAAGVLGDIGHAVHIGQPILQAHGPWNSSKENHDPGDGPTGSEAYNGRQFDAEFALPTSGAFGDGNTTEFTGMSYFSEFNTETDTVLRALSQANSDFLMASDDLIDASHGSSDLVTANQLNNSNTNGFPTHNGTYTHQNVPPFPRQPPFVAPPSAPLAGQYFSSGTSNGNGVGGTCRTAQAVYNNPFAVPTPGINRGPPGLPQMPNGTRNDNLENIFKFHGCSGEPFSNRGGQWSVPNVGLYRGSSSRKRTWEDDNDRGNKRPR</sequence>
<keyword evidence="3" id="KW-1185">Reference proteome</keyword>
<evidence type="ECO:0000313" key="2">
    <source>
        <dbReference type="EMBL" id="CRG90929.1"/>
    </source>
</evidence>
<dbReference type="AlphaFoldDB" id="A0A0U1M5P7"/>
<dbReference type="Proteomes" id="UP000054383">
    <property type="component" value="Unassembled WGS sequence"/>
</dbReference>
<reference evidence="2 3" key="1">
    <citation type="submission" date="2015-04" db="EMBL/GenBank/DDBJ databases">
        <authorList>
            <person name="Syromyatnikov M.Y."/>
            <person name="Popov V.N."/>
        </authorList>
    </citation>
    <scope>NUCLEOTIDE SEQUENCE [LARGE SCALE GENOMIC DNA]</scope>
    <source>
        <strain evidence="2">WF-38-12</strain>
    </source>
</reference>
<feature type="compositionally biased region" description="Polar residues" evidence="1">
    <location>
        <begin position="427"/>
        <end position="436"/>
    </location>
</feature>
<proteinExistence type="predicted"/>
<feature type="compositionally biased region" description="Basic and acidic residues" evidence="1">
    <location>
        <begin position="439"/>
        <end position="448"/>
    </location>
</feature>
<accession>A0A0U1M5P7</accession>
<protein>
    <submittedName>
        <fullName evidence="2">Uncharacterized protein</fullName>
    </submittedName>
</protein>
<feature type="region of interest" description="Disordered" evidence="1">
    <location>
        <begin position="612"/>
        <end position="634"/>
    </location>
</feature>
<name>A0A0U1M5P7_TALIS</name>
<feature type="region of interest" description="Disordered" evidence="1">
    <location>
        <begin position="425"/>
        <end position="448"/>
    </location>
</feature>
<evidence type="ECO:0000256" key="1">
    <source>
        <dbReference type="SAM" id="MobiDB-lite"/>
    </source>
</evidence>
<dbReference type="OrthoDB" id="4225328at2759"/>
<feature type="region of interest" description="Disordered" evidence="1">
    <location>
        <begin position="828"/>
        <end position="854"/>
    </location>
</feature>
<dbReference type="OMA" id="AYCELER"/>
<dbReference type="EMBL" id="CVMT01000008">
    <property type="protein sequence ID" value="CRG90929.1"/>
    <property type="molecule type" value="Genomic_DNA"/>
</dbReference>
<gene>
    <name evidence="2" type="ORF">PISL3812_07975</name>
</gene>
<organism evidence="2 3">
    <name type="scientific">Talaromyces islandicus</name>
    <name type="common">Penicillium islandicum</name>
    <dbReference type="NCBI Taxonomy" id="28573"/>
    <lineage>
        <taxon>Eukaryota</taxon>
        <taxon>Fungi</taxon>
        <taxon>Dikarya</taxon>
        <taxon>Ascomycota</taxon>
        <taxon>Pezizomycotina</taxon>
        <taxon>Eurotiomycetes</taxon>
        <taxon>Eurotiomycetidae</taxon>
        <taxon>Eurotiales</taxon>
        <taxon>Trichocomaceae</taxon>
        <taxon>Talaromyces</taxon>
        <taxon>Talaromyces sect. Islandici</taxon>
    </lineage>
</organism>